<dbReference type="NCBIfam" id="TIGR02962">
    <property type="entry name" value="hdxy_isourate"/>
    <property type="match status" value="1"/>
</dbReference>
<feature type="binding site" evidence="7">
    <location>
        <position position="48"/>
    </location>
    <ligand>
        <name>substrate</name>
    </ligand>
</feature>
<dbReference type="InterPro" id="IPR023416">
    <property type="entry name" value="Transthyretin/HIU_hydrolase_d"/>
</dbReference>
<evidence type="ECO:0000259" key="9">
    <source>
        <dbReference type="Pfam" id="PF00576"/>
    </source>
</evidence>
<feature type="binding site" evidence="7">
    <location>
        <position position="8"/>
    </location>
    <ligand>
        <name>substrate</name>
    </ligand>
</feature>
<evidence type="ECO:0000256" key="3">
    <source>
        <dbReference type="ARBA" id="ARBA00009850"/>
    </source>
</evidence>
<dbReference type="Pfam" id="PF00576">
    <property type="entry name" value="Transthyretin"/>
    <property type="match status" value="1"/>
</dbReference>
<proteinExistence type="inferred from homology"/>
<dbReference type="SUPFAM" id="SSF49472">
    <property type="entry name" value="Transthyretin (synonym: prealbumin)"/>
    <property type="match status" value="1"/>
</dbReference>
<dbReference type="CDD" id="cd05822">
    <property type="entry name" value="TLP_HIUase"/>
    <property type="match status" value="1"/>
</dbReference>
<dbReference type="InterPro" id="IPR023418">
    <property type="entry name" value="Thyroxine_BS"/>
</dbReference>
<reference evidence="11" key="1">
    <citation type="submission" date="2018-12" db="EMBL/GenBank/DDBJ databases">
        <title>Tengunoibacter tsumagoiensis gen. nov., sp. nov., Dictyobacter kobayashii sp. nov., D. alpinus sp. nov., and D. joshuensis sp. nov. and description of Dictyobacteraceae fam. nov. within the order Ktedonobacterales isolated from Tengu-no-mugimeshi.</title>
        <authorList>
            <person name="Wang C.M."/>
            <person name="Zheng Y."/>
            <person name="Sakai Y."/>
            <person name="Toyoda A."/>
            <person name="Minakuchi Y."/>
            <person name="Abe K."/>
            <person name="Yokota A."/>
            <person name="Yabe S."/>
        </authorList>
    </citation>
    <scope>NUCLEOTIDE SEQUENCE [LARGE SCALE GENOMIC DNA]</scope>
    <source>
        <strain evidence="11">Uno16</strain>
    </source>
</reference>
<feature type="binding site" evidence="7">
    <location>
        <position position="117"/>
    </location>
    <ligand>
        <name>substrate</name>
    </ligand>
</feature>
<comment type="caution">
    <text evidence="10">The sequence shown here is derived from an EMBL/GenBank/DDBJ whole genome shotgun (WGS) entry which is preliminary data.</text>
</comment>
<evidence type="ECO:0000313" key="10">
    <source>
        <dbReference type="EMBL" id="GCE30817.1"/>
    </source>
</evidence>
<dbReference type="OrthoDB" id="9792386at2"/>
<dbReference type="FunFam" id="2.60.40.180:FF:000005">
    <property type="entry name" value="5-hydroxyisourate hydrolase"/>
    <property type="match status" value="1"/>
</dbReference>
<evidence type="ECO:0000256" key="2">
    <source>
        <dbReference type="ARBA" id="ARBA00002704"/>
    </source>
</evidence>
<sequence>MVGRLTTHVLDTMQGRPAADIPIQLWQLEAEGTQRSLLKVTRTNSDGRTPEALLEGHQLIVGRYELLFAVGAYFIAQAVPLTDPLFLDEVPIRFGIADPMAHYHIPLLISPWAYSTYRGS</sequence>
<dbReference type="Gene3D" id="2.60.40.180">
    <property type="entry name" value="Transthyretin/hydroxyisourate hydrolase domain"/>
    <property type="match status" value="1"/>
</dbReference>
<name>A0A402BHT6_9CHLR</name>
<protein>
    <recommendedName>
        <fullName evidence="8">5-hydroxyisourate hydrolase</fullName>
        <shortName evidence="8">HIU hydrolase</shortName>
        <shortName evidence="8">HIUHase</shortName>
        <ecNumber evidence="8">3.5.2.17</ecNumber>
    </recommendedName>
</protein>
<evidence type="ECO:0000256" key="8">
    <source>
        <dbReference type="RuleBase" id="RU361270"/>
    </source>
</evidence>
<comment type="function">
    <text evidence="2">Catalyzes the hydrolysis of 5-hydroxyisourate (HIU) to 2-oxo-4-hydroxy-4-carboxy-5-ureidoimidazoline (OHCU).</text>
</comment>
<dbReference type="Proteomes" id="UP000287171">
    <property type="component" value="Unassembled WGS sequence"/>
</dbReference>
<dbReference type="RefSeq" id="WP_126630858.1">
    <property type="nucleotide sequence ID" value="NZ_BIFT01000002.1"/>
</dbReference>
<dbReference type="PROSITE" id="PS00768">
    <property type="entry name" value="TRANSTHYRETIN_1"/>
    <property type="match status" value="1"/>
</dbReference>
<keyword evidence="5 8" id="KW-0659">Purine metabolism</keyword>
<dbReference type="InterPro" id="IPR036817">
    <property type="entry name" value="Transthyretin/HIU_hydrolase_sf"/>
</dbReference>
<evidence type="ECO:0000313" key="11">
    <source>
        <dbReference type="Proteomes" id="UP000287171"/>
    </source>
</evidence>
<dbReference type="AlphaFoldDB" id="A0A402BHT6"/>
<dbReference type="GO" id="GO:0033971">
    <property type="term" value="F:hydroxyisourate hydrolase activity"/>
    <property type="evidence" value="ECO:0007669"/>
    <property type="project" value="UniProtKB-EC"/>
</dbReference>
<evidence type="ECO:0000256" key="1">
    <source>
        <dbReference type="ARBA" id="ARBA00001043"/>
    </source>
</evidence>
<evidence type="ECO:0000256" key="7">
    <source>
        <dbReference type="PIRSR" id="PIRSR600895-51"/>
    </source>
</evidence>
<dbReference type="PRINTS" id="PR00189">
    <property type="entry name" value="TRNSTHYRETIN"/>
</dbReference>
<dbReference type="InterPro" id="IPR000895">
    <property type="entry name" value="Transthyretin/HIU_hydrolase"/>
</dbReference>
<feature type="domain" description="Transthyretin/hydroxyisourate hydrolase" evidence="9">
    <location>
        <begin position="5"/>
        <end position="119"/>
    </location>
</feature>
<dbReference type="EC" id="3.5.2.17" evidence="8"/>
<gene>
    <name evidence="10" type="ORF">KDA_63010</name>
</gene>
<comment type="catalytic activity">
    <reaction evidence="1 8">
        <text>5-hydroxyisourate + H2O = 5-hydroxy-2-oxo-4-ureido-2,5-dihydro-1H-imidazole-5-carboxylate + H(+)</text>
        <dbReference type="Rhea" id="RHEA:23736"/>
        <dbReference type="ChEBI" id="CHEBI:15377"/>
        <dbReference type="ChEBI" id="CHEBI:15378"/>
        <dbReference type="ChEBI" id="CHEBI:18072"/>
        <dbReference type="ChEBI" id="CHEBI:58639"/>
        <dbReference type="EC" id="3.5.2.17"/>
    </reaction>
</comment>
<keyword evidence="6 8" id="KW-0378">Hydrolase</keyword>
<evidence type="ECO:0000256" key="4">
    <source>
        <dbReference type="ARBA" id="ARBA00011881"/>
    </source>
</evidence>
<keyword evidence="11" id="KW-1185">Reference proteome</keyword>
<evidence type="ECO:0000256" key="6">
    <source>
        <dbReference type="ARBA" id="ARBA00022801"/>
    </source>
</evidence>
<dbReference type="InterPro" id="IPR014306">
    <property type="entry name" value="Hydroxyisourate_hydrolase"/>
</dbReference>
<dbReference type="GO" id="GO:0006144">
    <property type="term" value="P:purine nucleobase metabolic process"/>
    <property type="evidence" value="ECO:0007669"/>
    <property type="project" value="UniProtKB-KW"/>
</dbReference>
<dbReference type="PANTHER" id="PTHR10395">
    <property type="entry name" value="URICASE AND TRANSTHYRETIN-RELATED"/>
    <property type="match status" value="1"/>
</dbReference>
<evidence type="ECO:0000256" key="5">
    <source>
        <dbReference type="ARBA" id="ARBA00022631"/>
    </source>
</evidence>
<dbReference type="EMBL" id="BIFT01000002">
    <property type="protein sequence ID" value="GCE30817.1"/>
    <property type="molecule type" value="Genomic_DNA"/>
</dbReference>
<comment type="subunit">
    <text evidence="4 8">Homotetramer.</text>
</comment>
<dbReference type="PANTHER" id="PTHR10395:SF7">
    <property type="entry name" value="5-HYDROXYISOURATE HYDROLASE"/>
    <property type="match status" value="1"/>
</dbReference>
<accession>A0A402BHT6</accession>
<organism evidence="10 11">
    <name type="scientific">Dictyobacter alpinus</name>
    <dbReference type="NCBI Taxonomy" id="2014873"/>
    <lineage>
        <taxon>Bacteria</taxon>
        <taxon>Bacillati</taxon>
        <taxon>Chloroflexota</taxon>
        <taxon>Ktedonobacteria</taxon>
        <taxon>Ktedonobacterales</taxon>
        <taxon>Dictyobacteraceae</taxon>
        <taxon>Dictyobacter</taxon>
    </lineage>
</organism>
<comment type="similarity">
    <text evidence="3 8">Belongs to the transthyretin family. 5-hydroxyisourate hydrolase subfamily.</text>
</comment>